<dbReference type="Proteomes" id="UP000815260">
    <property type="component" value="Chromosome 3D"/>
</dbReference>
<protein>
    <submittedName>
        <fullName evidence="2">Uncharacterized protein</fullName>
    </submittedName>
</protein>
<accession>A0A9R1K0I3</accession>
<gene>
    <name evidence="2" type="ORF">CFC21_047071</name>
</gene>
<sequence>GHGMGTCRRRHGAWCGTGACAGAGAVERPEAVPTVARQLAEERCAGEPAPAVRTPEVQRRRGRQQGACSRARGVARRRASIPGAPLRLWHGLILPL</sequence>
<dbReference type="AlphaFoldDB" id="A0A9R1K0I3"/>
<reference evidence="2" key="2">
    <citation type="submission" date="2020-03" db="EMBL/GenBank/DDBJ databases">
        <title>The second near-complete assembly of the hexaploid bread wheat (Triticum aestivum) genome.</title>
        <authorList>
            <person name="Zimin A.V."/>
            <person name="Puiu D."/>
            <person name="Shumante A."/>
            <person name="Alonge M."/>
            <person name="Salzberg S.L."/>
        </authorList>
    </citation>
    <scope>NUCLEOTIDE SEQUENCE</scope>
    <source>
        <tissue evidence="2">Leaf</tissue>
    </source>
</reference>
<evidence type="ECO:0000256" key="1">
    <source>
        <dbReference type="SAM" id="MobiDB-lite"/>
    </source>
</evidence>
<comment type="caution">
    <text evidence="2">The sequence shown here is derived from an EMBL/GenBank/DDBJ whole genome shotgun (WGS) entry which is preliminary data.</text>
</comment>
<organism evidence="2">
    <name type="scientific">Triticum aestivum</name>
    <name type="common">Wheat</name>
    <dbReference type="NCBI Taxonomy" id="4565"/>
    <lineage>
        <taxon>Eukaryota</taxon>
        <taxon>Viridiplantae</taxon>
        <taxon>Streptophyta</taxon>
        <taxon>Embryophyta</taxon>
        <taxon>Tracheophyta</taxon>
        <taxon>Spermatophyta</taxon>
        <taxon>Magnoliopsida</taxon>
        <taxon>Liliopsida</taxon>
        <taxon>Poales</taxon>
        <taxon>Poaceae</taxon>
        <taxon>BOP clade</taxon>
        <taxon>Pooideae</taxon>
        <taxon>Triticodae</taxon>
        <taxon>Triticeae</taxon>
        <taxon>Triticinae</taxon>
        <taxon>Triticum</taxon>
    </lineage>
</organism>
<feature type="region of interest" description="Disordered" evidence="1">
    <location>
        <begin position="46"/>
        <end position="74"/>
    </location>
</feature>
<feature type="non-terminal residue" evidence="2">
    <location>
        <position position="1"/>
    </location>
</feature>
<feature type="non-terminal residue" evidence="2">
    <location>
        <position position="96"/>
    </location>
</feature>
<proteinExistence type="predicted"/>
<reference evidence="2" key="1">
    <citation type="journal article" date="2017" name="Gigascience">
        <title>The first near-complete assembly of the hexaploid bread wheat genome, Triticum aestivum.</title>
        <authorList>
            <person name="Zimin A.V."/>
            <person name="Puiu D."/>
            <person name="Hall R."/>
            <person name="Kingan S."/>
            <person name="Clavijo B.J."/>
            <person name="Salzberg S.L."/>
        </authorList>
    </citation>
    <scope>NUCLEOTIDE SEQUENCE</scope>
    <source>
        <tissue evidence="2">Leaf</tissue>
    </source>
</reference>
<evidence type="ECO:0000313" key="2">
    <source>
        <dbReference type="EMBL" id="KAF7036380.1"/>
    </source>
</evidence>
<name>A0A9R1K0I3_WHEAT</name>
<dbReference type="EMBL" id="CM022219">
    <property type="protein sequence ID" value="KAF7036380.1"/>
    <property type="molecule type" value="Genomic_DNA"/>
</dbReference>